<dbReference type="AlphaFoldDB" id="A0A4C1WEX0"/>
<dbReference type="EMBL" id="BGZK01000549">
    <property type="protein sequence ID" value="GBP49643.1"/>
    <property type="molecule type" value="Genomic_DNA"/>
</dbReference>
<proteinExistence type="predicted"/>
<keyword evidence="2" id="KW-1185">Reference proteome</keyword>
<organism evidence="1 2">
    <name type="scientific">Eumeta variegata</name>
    <name type="common">Bagworm moth</name>
    <name type="synonym">Eumeta japonica</name>
    <dbReference type="NCBI Taxonomy" id="151549"/>
    <lineage>
        <taxon>Eukaryota</taxon>
        <taxon>Metazoa</taxon>
        <taxon>Ecdysozoa</taxon>
        <taxon>Arthropoda</taxon>
        <taxon>Hexapoda</taxon>
        <taxon>Insecta</taxon>
        <taxon>Pterygota</taxon>
        <taxon>Neoptera</taxon>
        <taxon>Endopterygota</taxon>
        <taxon>Lepidoptera</taxon>
        <taxon>Glossata</taxon>
        <taxon>Ditrysia</taxon>
        <taxon>Tineoidea</taxon>
        <taxon>Psychidae</taxon>
        <taxon>Oiketicinae</taxon>
        <taxon>Eumeta</taxon>
    </lineage>
</organism>
<gene>
    <name evidence="1" type="ORF">EVAR_37425_1</name>
</gene>
<dbReference type="Proteomes" id="UP000299102">
    <property type="component" value="Unassembled WGS sequence"/>
</dbReference>
<sequence length="101" mass="11358">MITHPSALTIPTIDILVHRFNTSTIPTDSSPCRTSKAAFLRPAGRLAPAEVSLRPQLRLWLGLFIFFLGTMTKRVKRSFLQLATCFIASYARASTCYYISY</sequence>
<accession>A0A4C1WEX0</accession>
<protein>
    <submittedName>
        <fullName evidence="1">Uncharacterized protein</fullName>
    </submittedName>
</protein>
<evidence type="ECO:0000313" key="1">
    <source>
        <dbReference type="EMBL" id="GBP49643.1"/>
    </source>
</evidence>
<reference evidence="1 2" key="1">
    <citation type="journal article" date="2019" name="Commun. Biol.">
        <title>The bagworm genome reveals a unique fibroin gene that provides high tensile strength.</title>
        <authorList>
            <person name="Kono N."/>
            <person name="Nakamura H."/>
            <person name="Ohtoshi R."/>
            <person name="Tomita M."/>
            <person name="Numata K."/>
            <person name="Arakawa K."/>
        </authorList>
    </citation>
    <scope>NUCLEOTIDE SEQUENCE [LARGE SCALE GENOMIC DNA]</scope>
</reference>
<comment type="caution">
    <text evidence="1">The sequence shown here is derived from an EMBL/GenBank/DDBJ whole genome shotgun (WGS) entry which is preliminary data.</text>
</comment>
<name>A0A4C1WEX0_EUMVA</name>
<evidence type="ECO:0000313" key="2">
    <source>
        <dbReference type="Proteomes" id="UP000299102"/>
    </source>
</evidence>